<protein>
    <submittedName>
        <fullName evidence="2">Uncharacterized protein</fullName>
    </submittedName>
</protein>
<dbReference type="Pfam" id="PF01042">
    <property type="entry name" value="Ribonuc_L-PSP"/>
    <property type="match status" value="1"/>
</dbReference>
<dbReference type="PANTHER" id="PTHR11803:SF22">
    <property type="entry name" value="ENDORIBONUCLEASE FAMILY PROTEIN BRT1, PUTATIVE (AFU_ORTHOLOGUE AFUA_5G03780)-RELATED"/>
    <property type="match status" value="1"/>
</dbReference>
<dbReference type="GO" id="GO:0019239">
    <property type="term" value="F:deaminase activity"/>
    <property type="evidence" value="ECO:0007669"/>
    <property type="project" value="TreeGrafter"/>
</dbReference>
<dbReference type="GO" id="GO:0005739">
    <property type="term" value="C:mitochondrion"/>
    <property type="evidence" value="ECO:0007669"/>
    <property type="project" value="TreeGrafter"/>
</dbReference>
<dbReference type="CDD" id="cd00448">
    <property type="entry name" value="YjgF_YER057c_UK114_family"/>
    <property type="match status" value="1"/>
</dbReference>
<keyword evidence="3" id="KW-1185">Reference proteome</keyword>
<dbReference type="Gene3D" id="3.30.1330.40">
    <property type="entry name" value="RutC-like"/>
    <property type="match status" value="1"/>
</dbReference>
<accession>A0AAN7T3F7</accession>
<feature type="region of interest" description="Disordered" evidence="1">
    <location>
        <begin position="1"/>
        <end position="37"/>
    </location>
</feature>
<gene>
    <name evidence="2" type="ORF">LTR05_002967</name>
</gene>
<proteinExistence type="predicted"/>
<dbReference type="InterPro" id="IPR006175">
    <property type="entry name" value="YjgF/YER057c/UK114"/>
</dbReference>
<sequence length="145" mass="15594">MSKSQTAKSTTTPESMFSRSTAALTTPSAPKPNGNYSHVVRSGNNLHLCGLVGDDPTTGKIIHQKTEGQTKQIMRNISACLEAAGSNLDKIVSRRVYLIDMNDFRAVDRIWGELVKAPHPVSTCVGVTALSKEGARIEIEVIAEA</sequence>
<dbReference type="EMBL" id="JAVRRJ010000002">
    <property type="protein sequence ID" value="KAK5088746.1"/>
    <property type="molecule type" value="Genomic_DNA"/>
</dbReference>
<reference evidence="2 3" key="1">
    <citation type="submission" date="2023-08" db="EMBL/GenBank/DDBJ databases">
        <title>Black Yeasts Isolated from many extreme environments.</title>
        <authorList>
            <person name="Coleine C."/>
            <person name="Stajich J.E."/>
            <person name="Selbmann L."/>
        </authorList>
    </citation>
    <scope>NUCLEOTIDE SEQUENCE [LARGE SCALE GENOMIC DNA]</scope>
    <source>
        <strain evidence="2 3">CCFEE 5910</strain>
    </source>
</reference>
<dbReference type="GO" id="GO:0005829">
    <property type="term" value="C:cytosol"/>
    <property type="evidence" value="ECO:0007669"/>
    <property type="project" value="TreeGrafter"/>
</dbReference>
<dbReference type="InterPro" id="IPR035959">
    <property type="entry name" value="RutC-like_sf"/>
</dbReference>
<dbReference type="SUPFAM" id="SSF55298">
    <property type="entry name" value="YjgF-like"/>
    <property type="match status" value="1"/>
</dbReference>
<evidence type="ECO:0000313" key="2">
    <source>
        <dbReference type="EMBL" id="KAK5088746.1"/>
    </source>
</evidence>
<dbReference type="AlphaFoldDB" id="A0AAN7T3F7"/>
<evidence type="ECO:0000313" key="3">
    <source>
        <dbReference type="Proteomes" id="UP001309876"/>
    </source>
</evidence>
<organism evidence="2 3">
    <name type="scientific">Lithohypha guttulata</name>
    <dbReference type="NCBI Taxonomy" id="1690604"/>
    <lineage>
        <taxon>Eukaryota</taxon>
        <taxon>Fungi</taxon>
        <taxon>Dikarya</taxon>
        <taxon>Ascomycota</taxon>
        <taxon>Pezizomycotina</taxon>
        <taxon>Eurotiomycetes</taxon>
        <taxon>Chaetothyriomycetidae</taxon>
        <taxon>Chaetothyriales</taxon>
        <taxon>Trichomeriaceae</taxon>
        <taxon>Lithohypha</taxon>
    </lineage>
</organism>
<evidence type="ECO:0000256" key="1">
    <source>
        <dbReference type="SAM" id="MobiDB-lite"/>
    </source>
</evidence>
<dbReference type="Proteomes" id="UP001309876">
    <property type="component" value="Unassembled WGS sequence"/>
</dbReference>
<dbReference type="PANTHER" id="PTHR11803">
    <property type="entry name" value="2-IMINOBUTANOATE/2-IMINOPROPANOATE DEAMINASE RIDA"/>
    <property type="match status" value="1"/>
</dbReference>
<feature type="compositionally biased region" description="Polar residues" evidence="1">
    <location>
        <begin position="1"/>
        <end position="28"/>
    </location>
</feature>
<comment type="caution">
    <text evidence="2">The sequence shown here is derived from an EMBL/GenBank/DDBJ whole genome shotgun (WGS) entry which is preliminary data.</text>
</comment>
<name>A0AAN7T3F7_9EURO</name>